<dbReference type="InterPro" id="IPR013762">
    <property type="entry name" value="Integrase-like_cat_sf"/>
</dbReference>
<sequence>MVALSFCSLPPASAGRLTGAGALLRVDTLGAPGPGAYNVPGSSSLWRALQRAGGAAAAAAAAAAASGAQGPSAAATGGPDGRGVEAPAPAAAVRCDAEHRGQGLAAPQGALDVGVDTRRVRSREQTLRRLAGEAGVPLLPATLDTVALLAGALKVGRYRTGPEYVSLWRHLHCKAGFAWGPELSAAAKEANRSLQRGIGPAKQAETVRFEEVLERAPLTEPVAIGGPIRPTDMVIVATAWMLRGAEAAAILGEQARASADSQVACIELGATKTNPEGRECTRSLMCSCAVPGQAGLAEKACPVHALLRILQERDRRGWDGKFPLFPSGGGTAPSREGVVATLRRVAGAARLSEHSLRRMGAQYYARRGVPMAHIEFLGRWGGPTVRKYVGDALGERVSEASRVAAAGGPGGRSDPGPSLSDLKSLLREVVAECGGTTVEAEVEKRCAAAFASWEGKLHAASEQAHEVWAKQWAAERKELVGGVRSTEGEVHEVVVGDAVFPTDMWVARCGWRFGRSWHERCPVTGVSCKKCLASRQRAIGQVG</sequence>
<dbReference type="SUPFAM" id="SSF56349">
    <property type="entry name" value="DNA breaking-rejoining enzymes"/>
    <property type="match status" value="1"/>
</dbReference>
<evidence type="ECO:0000256" key="1">
    <source>
        <dbReference type="ARBA" id="ARBA00023172"/>
    </source>
</evidence>
<protein>
    <recommendedName>
        <fullName evidence="5">Tyr recombinase domain-containing protein</fullName>
    </recommendedName>
</protein>
<evidence type="ECO:0008006" key="5">
    <source>
        <dbReference type="Google" id="ProtNLM"/>
    </source>
</evidence>
<feature type="compositionally biased region" description="Low complexity" evidence="2">
    <location>
        <begin position="68"/>
        <end position="77"/>
    </location>
</feature>
<evidence type="ECO:0000313" key="4">
    <source>
        <dbReference type="Proteomes" id="UP001189429"/>
    </source>
</evidence>
<organism evidence="3 4">
    <name type="scientific">Prorocentrum cordatum</name>
    <dbReference type="NCBI Taxonomy" id="2364126"/>
    <lineage>
        <taxon>Eukaryota</taxon>
        <taxon>Sar</taxon>
        <taxon>Alveolata</taxon>
        <taxon>Dinophyceae</taxon>
        <taxon>Prorocentrales</taxon>
        <taxon>Prorocentraceae</taxon>
        <taxon>Prorocentrum</taxon>
    </lineage>
</organism>
<gene>
    <name evidence="3" type="ORF">PCOR1329_LOCUS49015</name>
</gene>
<evidence type="ECO:0000256" key="2">
    <source>
        <dbReference type="SAM" id="MobiDB-lite"/>
    </source>
</evidence>
<reference evidence="3" key="1">
    <citation type="submission" date="2023-10" db="EMBL/GenBank/DDBJ databases">
        <authorList>
            <person name="Chen Y."/>
            <person name="Shah S."/>
            <person name="Dougan E. K."/>
            <person name="Thang M."/>
            <person name="Chan C."/>
        </authorList>
    </citation>
    <scope>NUCLEOTIDE SEQUENCE [LARGE SCALE GENOMIC DNA]</scope>
</reference>
<accession>A0ABN9UJ71</accession>
<proteinExistence type="predicted"/>
<feature type="region of interest" description="Disordered" evidence="2">
    <location>
        <begin position="68"/>
        <end position="88"/>
    </location>
</feature>
<comment type="caution">
    <text evidence="3">The sequence shown here is derived from an EMBL/GenBank/DDBJ whole genome shotgun (WGS) entry which is preliminary data.</text>
</comment>
<dbReference type="Gene3D" id="1.10.443.10">
    <property type="entry name" value="Intergrase catalytic core"/>
    <property type="match status" value="1"/>
</dbReference>
<dbReference type="Proteomes" id="UP001189429">
    <property type="component" value="Unassembled WGS sequence"/>
</dbReference>
<evidence type="ECO:0000313" key="3">
    <source>
        <dbReference type="EMBL" id="CAK0859757.1"/>
    </source>
</evidence>
<keyword evidence="4" id="KW-1185">Reference proteome</keyword>
<keyword evidence="1" id="KW-0233">DNA recombination</keyword>
<name>A0ABN9UJ71_9DINO</name>
<dbReference type="EMBL" id="CAUYUJ010015930">
    <property type="protein sequence ID" value="CAK0859757.1"/>
    <property type="molecule type" value="Genomic_DNA"/>
</dbReference>
<dbReference type="InterPro" id="IPR011010">
    <property type="entry name" value="DNA_brk_join_enz"/>
</dbReference>